<protein>
    <submittedName>
        <fullName evidence="1">Uncharacterized protein</fullName>
    </submittedName>
</protein>
<dbReference type="Proteomes" id="UP000197535">
    <property type="component" value="Unassembled WGS sequence"/>
</dbReference>
<dbReference type="EMBL" id="LSTO01000012">
    <property type="protein sequence ID" value="OWW18293.1"/>
    <property type="molecule type" value="Genomic_DNA"/>
</dbReference>
<evidence type="ECO:0000313" key="2">
    <source>
        <dbReference type="Proteomes" id="UP000197535"/>
    </source>
</evidence>
<dbReference type="AlphaFoldDB" id="A0A254TCK2"/>
<name>A0A254TCK2_9BURK</name>
<evidence type="ECO:0000313" key="1">
    <source>
        <dbReference type="EMBL" id="OWW18293.1"/>
    </source>
</evidence>
<comment type="caution">
    <text evidence="1">The sequence shown here is derived from an EMBL/GenBank/DDBJ whole genome shotgun (WGS) entry which is preliminary data.</text>
</comment>
<accession>A0A254TCK2</accession>
<reference evidence="1 2" key="1">
    <citation type="submission" date="2016-02" db="EMBL/GenBank/DDBJ databases">
        <authorList>
            <person name="Wen L."/>
            <person name="He K."/>
            <person name="Yang H."/>
        </authorList>
    </citation>
    <scope>NUCLEOTIDE SEQUENCE [LARGE SCALE GENOMIC DNA]</scope>
    <source>
        <strain evidence="1 2">TSA40</strain>
    </source>
</reference>
<organism evidence="1 2">
    <name type="scientific">Noviherbaspirillum denitrificans</name>
    <dbReference type="NCBI Taxonomy" id="1968433"/>
    <lineage>
        <taxon>Bacteria</taxon>
        <taxon>Pseudomonadati</taxon>
        <taxon>Pseudomonadota</taxon>
        <taxon>Betaproteobacteria</taxon>
        <taxon>Burkholderiales</taxon>
        <taxon>Oxalobacteraceae</taxon>
        <taxon>Noviherbaspirillum</taxon>
    </lineage>
</organism>
<sequence length="93" mass="9944">MKLLVEKLCNAAFFDRRAACELRVPLQAQQKSDIEMPACAMALNGVPASVATNPIPWLTLLLISSVGDWMRAALAGDSCISASFMACDRATQG</sequence>
<gene>
    <name evidence="1" type="ORF">AYR66_02215</name>
</gene>
<proteinExistence type="predicted"/>
<keyword evidence="2" id="KW-1185">Reference proteome</keyword>
<dbReference type="RefSeq" id="WP_088710559.1">
    <property type="nucleotide sequence ID" value="NZ_LSTO01000012.1"/>
</dbReference>